<dbReference type="Pfam" id="PF01183">
    <property type="entry name" value="Glyco_hydro_25"/>
    <property type="match status" value="1"/>
</dbReference>
<gene>
    <name evidence="6" type="ORF">SAMN02983003_2320</name>
</gene>
<dbReference type="GO" id="GO:0009253">
    <property type="term" value="P:peptidoglycan catabolic process"/>
    <property type="evidence" value="ECO:0007669"/>
    <property type="project" value="InterPro"/>
</dbReference>
<accession>A0A1K2HYE7</accession>
<dbReference type="PROSITE" id="PS51904">
    <property type="entry name" value="GLYCOSYL_HYDROL_F25_2"/>
    <property type="match status" value="1"/>
</dbReference>
<dbReference type="GO" id="GO:0016998">
    <property type="term" value="P:cell wall macromolecule catabolic process"/>
    <property type="evidence" value="ECO:0007669"/>
    <property type="project" value="InterPro"/>
</dbReference>
<dbReference type="InterPro" id="IPR008270">
    <property type="entry name" value="Glyco_hydro_25_AS"/>
</dbReference>
<keyword evidence="5" id="KW-0732">Signal</keyword>
<reference evidence="6 7" key="1">
    <citation type="submission" date="2016-11" db="EMBL/GenBank/DDBJ databases">
        <authorList>
            <person name="Jaros S."/>
            <person name="Januszkiewicz K."/>
            <person name="Wedrychowicz H."/>
        </authorList>
    </citation>
    <scope>NUCLEOTIDE SEQUENCE [LARGE SCALE GENOMIC DNA]</scope>
    <source>
        <strain evidence="6 7">ATCC 23634</strain>
    </source>
</reference>
<dbReference type="AlphaFoldDB" id="A0A1K2HYE7"/>
<dbReference type="PROSITE" id="PS51257">
    <property type="entry name" value="PROKAR_LIPOPROTEIN"/>
    <property type="match status" value="1"/>
</dbReference>
<keyword evidence="3 4" id="KW-0326">Glycosidase</keyword>
<dbReference type="PANTHER" id="PTHR34135">
    <property type="entry name" value="LYSOZYME"/>
    <property type="match status" value="1"/>
</dbReference>
<evidence type="ECO:0000256" key="2">
    <source>
        <dbReference type="ARBA" id="ARBA00022801"/>
    </source>
</evidence>
<proteinExistence type="inferred from homology"/>
<evidence type="ECO:0000313" key="7">
    <source>
        <dbReference type="Proteomes" id="UP000183447"/>
    </source>
</evidence>
<evidence type="ECO:0000313" key="6">
    <source>
        <dbReference type="EMBL" id="SFZ84985.1"/>
    </source>
</evidence>
<dbReference type="InterPro" id="IPR017853">
    <property type="entry name" value="GH"/>
</dbReference>
<keyword evidence="7" id="KW-1185">Reference proteome</keyword>
<name>A0A1K2HYE7_9HYPH</name>
<sequence length="279" mass="31228">MPSLARTLCSVLARTLLALAVVALVAACARSPGGIGAPIPGDSRPHEGVARARGLPIQGIDVARYQGAIDWNQVRRDGMHFVFMKGTEGKDYIDPNFYANWRGAREAGVPRGAYHFMTWCSLASEQARWFEQMVPADPDALPPVLDLEWNNHSSCKTKPSRADALEKIQLMLDAMERHTGKLPIIYTDINFHRDVLEGQYFPNAFWLRSTAAEPHERYRNRAWTFWQWTQTGHVAGIKPMVDRNAFYGSRDDWTVFLLTGCDPRAVAALGPSGRCRSAK</sequence>
<evidence type="ECO:0000256" key="1">
    <source>
        <dbReference type="ARBA" id="ARBA00010646"/>
    </source>
</evidence>
<feature type="chain" id="PRO_5012724345" description="Lysozyme" evidence="5">
    <location>
        <begin position="21"/>
        <end position="279"/>
    </location>
</feature>
<dbReference type="GO" id="GO:0003796">
    <property type="term" value="F:lysozyme activity"/>
    <property type="evidence" value="ECO:0007669"/>
    <property type="project" value="UniProtKB-EC"/>
</dbReference>
<protein>
    <recommendedName>
        <fullName evidence="4">Lysozyme</fullName>
        <ecNumber evidence="4">3.2.1.17</ecNumber>
    </recommendedName>
</protein>
<evidence type="ECO:0000256" key="3">
    <source>
        <dbReference type="ARBA" id="ARBA00023295"/>
    </source>
</evidence>
<dbReference type="EMBL" id="FPKU01000002">
    <property type="protein sequence ID" value="SFZ84985.1"/>
    <property type="molecule type" value="Genomic_DNA"/>
</dbReference>
<dbReference type="CDD" id="cd06413">
    <property type="entry name" value="GH25_muramidase_1"/>
    <property type="match status" value="1"/>
</dbReference>
<comment type="similarity">
    <text evidence="1 4">Belongs to the glycosyl hydrolase 25 family.</text>
</comment>
<keyword evidence="2 4" id="KW-0378">Hydrolase</keyword>
<organism evidence="6 7">
    <name type="scientific">Devosia enhydra</name>
    <dbReference type="NCBI Taxonomy" id="665118"/>
    <lineage>
        <taxon>Bacteria</taxon>
        <taxon>Pseudomonadati</taxon>
        <taxon>Pseudomonadota</taxon>
        <taxon>Alphaproteobacteria</taxon>
        <taxon>Hyphomicrobiales</taxon>
        <taxon>Devosiaceae</taxon>
        <taxon>Devosia</taxon>
    </lineage>
</organism>
<dbReference type="GO" id="GO:0016052">
    <property type="term" value="P:carbohydrate catabolic process"/>
    <property type="evidence" value="ECO:0007669"/>
    <property type="project" value="TreeGrafter"/>
</dbReference>
<dbReference type="RefSeq" id="WP_072342939.1">
    <property type="nucleotide sequence ID" value="NZ_FPKU01000002.1"/>
</dbReference>
<dbReference type="SMART" id="SM00641">
    <property type="entry name" value="Glyco_25"/>
    <property type="match status" value="1"/>
</dbReference>
<comment type="catalytic activity">
    <reaction evidence="4">
        <text>Hydrolysis of (1-&gt;4)-beta-linkages between N-acetylmuramic acid and N-acetyl-D-glucosamine residues in a peptidoglycan and between N-acetyl-D-glucosamine residues in chitodextrins.</text>
        <dbReference type="EC" id="3.2.1.17"/>
    </reaction>
</comment>
<dbReference type="OrthoDB" id="9798192at2"/>
<dbReference type="EC" id="3.2.1.17" evidence="4"/>
<evidence type="ECO:0000256" key="5">
    <source>
        <dbReference type="SAM" id="SignalP"/>
    </source>
</evidence>
<dbReference type="PANTHER" id="PTHR34135:SF2">
    <property type="entry name" value="LYSOZYME"/>
    <property type="match status" value="1"/>
</dbReference>
<dbReference type="Gene3D" id="3.20.20.80">
    <property type="entry name" value="Glycosidases"/>
    <property type="match status" value="1"/>
</dbReference>
<dbReference type="SUPFAM" id="SSF51445">
    <property type="entry name" value="(Trans)glycosidases"/>
    <property type="match status" value="1"/>
</dbReference>
<evidence type="ECO:0000256" key="4">
    <source>
        <dbReference type="RuleBase" id="RU361176"/>
    </source>
</evidence>
<dbReference type="InterPro" id="IPR018077">
    <property type="entry name" value="Glyco_hydro_fam25_subgr"/>
</dbReference>
<dbReference type="InterPro" id="IPR002053">
    <property type="entry name" value="Glyco_hydro_25"/>
</dbReference>
<feature type="signal peptide" evidence="5">
    <location>
        <begin position="1"/>
        <end position="20"/>
    </location>
</feature>
<dbReference type="PROSITE" id="PS00953">
    <property type="entry name" value="GLYCOSYL_HYDROL_F25_1"/>
    <property type="match status" value="1"/>
</dbReference>
<dbReference type="STRING" id="665118.SAMN02983003_2320"/>
<dbReference type="Proteomes" id="UP000183447">
    <property type="component" value="Unassembled WGS sequence"/>
</dbReference>